<feature type="domain" description="PhoU" evidence="7">
    <location>
        <begin position="104"/>
        <end position="185"/>
    </location>
</feature>
<keyword evidence="5" id="KW-0963">Cytoplasm</keyword>
<evidence type="ECO:0000313" key="8">
    <source>
        <dbReference type="EMBL" id="KYG32477.1"/>
    </source>
</evidence>
<dbReference type="InterPro" id="IPR028366">
    <property type="entry name" value="PhoU"/>
</dbReference>
<keyword evidence="9" id="KW-1185">Reference proteome</keyword>
<evidence type="ECO:0000256" key="3">
    <source>
        <dbReference type="ARBA" id="ARBA00011738"/>
    </source>
</evidence>
<protein>
    <submittedName>
        <fullName evidence="8">Phosphate starvation-inducible protein PhoH</fullName>
    </submittedName>
</protein>
<sequence length="197" mass="22226">MGSSISSVLEKAKAGFRSGNEDVLHQLIKEDEKINQLEHELNDSVTLLITKQQPVASDLRRLIVTLKISSDLERVGDLAVDLAKASLRLDPNLLIEIKEKMIIMLGLAEQMIAESLEAYSDSDVMAAQKIASLDDHVDQMYGELIHELFQLDTNEVEVHQITELAFIGRYIERMADYATNITEWVIYEANGQHFDLN</sequence>
<evidence type="ECO:0000259" key="7">
    <source>
        <dbReference type="Pfam" id="PF01895"/>
    </source>
</evidence>
<proteinExistence type="inferred from homology"/>
<dbReference type="PANTHER" id="PTHR42930">
    <property type="entry name" value="PHOSPHATE-SPECIFIC TRANSPORT SYSTEM ACCESSORY PROTEIN PHOU"/>
    <property type="match status" value="1"/>
</dbReference>
<dbReference type="GO" id="GO:0006817">
    <property type="term" value="P:phosphate ion transport"/>
    <property type="evidence" value="ECO:0007669"/>
    <property type="project" value="UniProtKB-KW"/>
</dbReference>
<evidence type="ECO:0000256" key="6">
    <source>
        <dbReference type="ARBA" id="ARBA00022592"/>
    </source>
</evidence>
<dbReference type="PIRSF" id="PIRSF003107">
    <property type="entry name" value="PhoU"/>
    <property type="match status" value="1"/>
</dbReference>
<keyword evidence="6" id="KW-0592">Phosphate transport</keyword>
<comment type="subunit">
    <text evidence="3">Homodimer.</text>
</comment>
<evidence type="ECO:0000256" key="4">
    <source>
        <dbReference type="ARBA" id="ARBA00022448"/>
    </source>
</evidence>
<comment type="caution">
    <text evidence="8">The sequence shown here is derived from an EMBL/GenBank/DDBJ whole genome shotgun (WGS) entry which is preliminary data.</text>
</comment>
<dbReference type="Gene3D" id="1.20.58.220">
    <property type="entry name" value="Phosphate transport system protein phou homolog 2, domain 2"/>
    <property type="match status" value="1"/>
</dbReference>
<comment type="subcellular location">
    <subcellularLocation>
        <location evidence="1">Cytoplasm</location>
    </subcellularLocation>
</comment>
<dbReference type="AlphaFoldDB" id="A0A161PGU2"/>
<name>A0A161PGU2_9BACI</name>
<dbReference type="GO" id="GO:0005737">
    <property type="term" value="C:cytoplasm"/>
    <property type="evidence" value="ECO:0007669"/>
    <property type="project" value="UniProtKB-SubCell"/>
</dbReference>
<reference evidence="8" key="1">
    <citation type="submission" date="2016-02" db="EMBL/GenBank/DDBJ databases">
        <title>Genome sequence of Bacillus trypoxylicola KCTC 13244(T).</title>
        <authorList>
            <person name="Jeong H."/>
            <person name="Park S.-H."/>
            <person name="Choi S.-K."/>
        </authorList>
    </citation>
    <scope>NUCLEOTIDE SEQUENCE [LARGE SCALE GENOMIC DNA]</scope>
    <source>
        <strain evidence="8">KCTC 13244</strain>
    </source>
</reference>
<evidence type="ECO:0000256" key="2">
    <source>
        <dbReference type="ARBA" id="ARBA00008107"/>
    </source>
</evidence>
<evidence type="ECO:0000313" key="9">
    <source>
        <dbReference type="Proteomes" id="UP000075806"/>
    </source>
</evidence>
<dbReference type="GO" id="GO:0045936">
    <property type="term" value="P:negative regulation of phosphate metabolic process"/>
    <property type="evidence" value="ECO:0007669"/>
    <property type="project" value="InterPro"/>
</dbReference>
<dbReference type="SUPFAM" id="SSF109755">
    <property type="entry name" value="PhoU-like"/>
    <property type="match status" value="1"/>
</dbReference>
<evidence type="ECO:0000256" key="1">
    <source>
        <dbReference type="ARBA" id="ARBA00004496"/>
    </source>
</evidence>
<feature type="domain" description="PhoU" evidence="7">
    <location>
        <begin position="1"/>
        <end position="84"/>
    </location>
</feature>
<dbReference type="FunFam" id="1.20.58.220:FF:000004">
    <property type="entry name" value="Phosphate-specific transport system accessory protein PhoU"/>
    <property type="match status" value="1"/>
</dbReference>
<evidence type="ECO:0000256" key="5">
    <source>
        <dbReference type="ARBA" id="ARBA00022490"/>
    </source>
</evidence>
<gene>
    <name evidence="8" type="ORF">AZF04_06120</name>
</gene>
<keyword evidence="4" id="KW-0813">Transport</keyword>
<dbReference type="PANTHER" id="PTHR42930:SF3">
    <property type="entry name" value="PHOSPHATE-SPECIFIC TRANSPORT SYSTEM ACCESSORY PROTEIN PHOU"/>
    <property type="match status" value="1"/>
</dbReference>
<accession>A0A161PGU2</accession>
<dbReference type="STRING" id="519424.AZF04_06120"/>
<dbReference type="Proteomes" id="UP000075806">
    <property type="component" value="Unassembled WGS sequence"/>
</dbReference>
<dbReference type="GO" id="GO:0030643">
    <property type="term" value="P:intracellular phosphate ion homeostasis"/>
    <property type="evidence" value="ECO:0007669"/>
    <property type="project" value="InterPro"/>
</dbReference>
<dbReference type="Pfam" id="PF01895">
    <property type="entry name" value="PhoU"/>
    <property type="match status" value="2"/>
</dbReference>
<dbReference type="InterPro" id="IPR038078">
    <property type="entry name" value="PhoU-like_sf"/>
</dbReference>
<dbReference type="InterPro" id="IPR026022">
    <property type="entry name" value="PhoU_dom"/>
</dbReference>
<comment type="similarity">
    <text evidence="2">Belongs to the PhoU family.</text>
</comment>
<dbReference type="NCBIfam" id="TIGR02135">
    <property type="entry name" value="phoU_full"/>
    <property type="match status" value="1"/>
</dbReference>
<organism evidence="8 9">
    <name type="scientific">Alkalihalobacillus trypoxylicola</name>
    <dbReference type="NCBI Taxonomy" id="519424"/>
    <lineage>
        <taxon>Bacteria</taxon>
        <taxon>Bacillati</taxon>
        <taxon>Bacillota</taxon>
        <taxon>Bacilli</taxon>
        <taxon>Bacillales</taxon>
        <taxon>Bacillaceae</taxon>
        <taxon>Alkalihalobacillus</taxon>
    </lineage>
</organism>
<dbReference type="EMBL" id="LTAO01000012">
    <property type="protein sequence ID" value="KYG32477.1"/>
    <property type="molecule type" value="Genomic_DNA"/>
</dbReference>